<keyword evidence="3" id="KW-1185">Reference proteome</keyword>
<reference evidence="2 3" key="1">
    <citation type="submission" date="2018-11" db="EMBL/GenBank/DDBJ databases">
        <title>Genome assembly of Steccherinum ochraceum LE-BIN_3174, the white-rot fungus of the Steccherinaceae family (The Residual Polyporoid clade, Polyporales, Basidiomycota).</title>
        <authorList>
            <person name="Fedorova T.V."/>
            <person name="Glazunova O.A."/>
            <person name="Landesman E.O."/>
            <person name="Moiseenko K.V."/>
            <person name="Psurtseva N.V."/>
            <person name="Savinova O.S."/>
            <person name="Shakhova N.V."/>
            <person name="Tyazhelova T.V."/>
            <person name="Vasina D.V."/>
        </authorList>
    </citation>
    <scope>NUCLEOTIDE SEQUENCE [LARGE SCALE GENOMIC DNA]</scope>
    <source>
        <strain evidence="2 3">LE-BIN_3174</strain>
    </source>
</reference>
<dbReference type="AlphaFoldDB" id="A0A4R0S1Q4"/>
<dbReference type="EMBL" id="RWJN01000027">
    <property type="protein sequence ID" value="TCD70114.1"/>
    <property type="molecule type" value="Genomic_DNA"/>
</dbReference>
<dbReference type="STRING" id="92696.A0A4R0S1Q4"/>
<evidence type="ECO:0000313" key="3">
    <source>
        <dbReference type="Proteomes" id="UP000292702"/>
    </source>
</evidence>
<accession>A0A4R0S1Q4</accession>
<keyword evidence="1" id="KW-0472">Membrane</keyword>
<feature type="transmembrane region" description="Helical" evidence="1">
    <location>
        <begin position="16"/>
        <end position="38"/>
    </location>
</feature>
<sequence length="192" mass="21400">MWCDNCLLLLPLRGGAIAWGVILALYSIAGGIFLFKWGQFWFFTYPEWQIYGGVAMGVGAAAVISILALSNRSYIWTRAVKFLWPFIIVIAAIRAIIMIVRLQQNKDKIQWECDNGGQLWSPANVAAPVDPGTLPSGFCGAGVSSLNAAFIISLLVDLGFQIYMFFLVWRFQKRLEHYQSMQGPFGGGFYKA</sequence>
<keyword evidence="1" id="KW-1133">Transmembrane helix</keyword>
<protein>
    <submittedName>
        <fullName evidence="2">Uncharacterized protein</fullName>
    </submittedName>
</protein>
<dbReference type="Proteomes" id="UP000292702">
    <property type="component" value="Unassembled WGS sequence"/>
</dbReference>
<evidence type="ECO:0000313" key="2">
    <source>
        <dbReference type="EMBL" id="TCD70114.1"/>
    </source>
</evidence>
<feature type="transmembrane region" description="Helical" evidence="1">
    <location>
        <begin position="82"/>
        <end position="102"/>
    </location>
</feature>
<feature type="transmembrane region" description="Helical" evidence="1">
    <location>
        <begin position="148"/>
        <end position="169"/>
    </location>
</feature>
<feature type="transmembrane region" description="Helical" evidence="1">
    <location>
        <begin position="50"/>
        <end position="70"/>
    </location>
</feature>
<gene>
    <name evidence="2" type="ORF">EIP91_004843</name>
</gene>
<evidence type="ECO:0000256" key="1">
    <source>
        <dbReference type="SAM" id="Phobius"/>
    </source>
</evidence>
<proteinExistence type="predicted"/>
<keyword evidence="1" id="KW-0812">Transmembrane</keyword>
<comment type="caution">
    <text evidence="2">The sequence shown here is derived from an EMBL/GenBank/DDBJ whole genome shotgun (WGS) entry which is preliminary data.</text>
</comment>
<organism evidence="2 3">
    <name type="scientific">Steccherinum ochraceum</name>
    <dbReference type="NCBI Taxonomy" id="92696"/>
    <lineage>
        <taxon>Eukaryota</taxon>
        <taxon>Fungi</taxon>
        <taxon>Dikarya</taxon>
        <taxon>Basidiomycota</taxon>
        <taxon>Agaricomycotina</taxon>
        <taxon>Agaricomycetes</taxon>
        <taxon>Polyporales</taxon>
        <taxon>Steccherinaceae</taxon>
        <taxon>Steccherinum</taxon>
    </lineage>
</organism>
<dbReference type="OrthoDB" id="2371309at2759"/>
<name>A0A4R0S1Q4_9APHY</name>